<accession>E7E5B8</accession>
<evidence type="ECO:0000313" key="1">
    <source>
        <dbReference type="EMBL" id="ADV16688.1"/>
    </source>
</evidence>
<organism evidence="1">
    <name type="scientific">Yersinia pestis</name>
    <dbReference type="NCBI Taxonomy" id="632"/>
    <lineage>
        <taxon>Bacteria</taxon>
        <taxon>Pseudomonadati</taxon>
        <taxon>Pseudomonadota</taxon>
        <taxon>Gammaproteobacteria</taxon>
        <taxon>Enterobacterales</taxon>
        <taxon>Yersiniaceae</taxon>
        <taxon>Yersinia</taxon>
    </lineage>
</organism>
<reference evidence="1" key="1">
    <citation type="journal article" date="2010" name="Int. J. Microbiol.">
        <title>Characterization of pPCP1 plasmids in Yersinia pestis strains isolated from the former Soviet Union.</title>
        <authorList>
            <person name="Rajanna C."/>
            <person name="Revazishvili T."/>
            <person name="Rashid M.H."/>
            <person name="Chubinidze S."/>
            <person name="Bakanidze L."/>
            <person name="Tsanava S."/>
            <person name="Imnadze P."/>
            <person name="Bishop-Lilly K.A."/>
            <person name="Sozhamannan S."/>
            <person name="Gibbons H.S."/>
            <person name="Morris J.G."/>
            <person name="Sulakvelidze A."/>
        </authorList>
    </citation>
    <scope>NUCLEOTIDE SEQUENCE</scope>
    <source>
        <strain evidence="1">C790</strain>
        <plasmid evidence="1">pCD1-pMT1</plasmid>
    </source>
</reference>
<proteinExistence type="predicted"/>
<keyword evidence="1" id="KW-0614">Plasmid</keyword>
<dbReference type="PANTHER" id="PTHR47515:SF3">
    <property type="entry name" value="INTEGRASE CORE DOMAIN PROTEIN"/>
    <property type="match status" value="1"/>
</dbReference>
<sequence>MPMKEIAKRVHRIYCLLKLNIRRKGKQRLPACNPSPLAVPERLNLSGSVDFMHNAQCTERWVSFQYVIMSWMITIVKHWRL</sequence>
<geneLocation type="plasmid" evidence="1">
    <name>pCD1-pMT1</name>
</geneLocation>
<dbReference type="PANTHER" id="PTHR47515">
    <property type="entry name" value="LOW CALCIUM RESPONSE LOCUS PROTEIN T"/>
    <property type="match status" value="1"/>
</dbReference>
<name>E7E5B8_YERPE</name>
<dbReference type="AlphaFoldDB" id="E7E5B8"/>
<dbReference type="EMBL" id="HQ612242">
    <property type="protein sequence ID" value="ADV16688.1"/>
    <property type="molecule type" value="Genomic_DNA"/>
</dbReference>
<evidence type="ECO:0008006" key="2">
    <source>
        <dbReference type="Google" id="ProtNLM"/>
    </source>
</evidence>
<protein>
    <recommendedName>
        <fullName evidence="2">Transposase</fullName>
    </recommendedName>
</protein>